<dbReference type="PANTHER" id="PTHR36566:SF1">
    <property type="entry name" value="PYRIDINIUM-3,5-BISTHIOCARBOXYLIC ACID MONONUCLEOTIDE NICKEL INSERTION PROTEIN"/>
    <property type="match status" value="1"/>
</dbReference>
<proteinExistence type="inferred from homology"/>
<reference evidence="3 4" key="1">
    <citation type="journal article" date="2011" name="EMBO J.">
        <title>Structural diversity of bacterial flagellar motors.</title>
        <authorList>
            <person name="Chen S."/>
            <person name="Beeby M."/>
            <person name="Murphy G.E."/>
            <person name="Leadbetter J.R."/>
            <person name="Hendrixson D.R."/>
            <person name="Briegel A."/>
            <person name="Li Z."/>
            <person name="Shi J."/>
            <person name="Tocheva E.I."/>
            <person name="Muller A."/>
            <person name="Dobro M.J."/>
            <person name="Jensen G.J."/>
        </authorList>
    </citation>
    <scope>NUCLEOTIDE SEQUENCE [LARGE SCALE GENOMIC DNA]</scope>
    <source>
        <strain evidence="3 4">DSM 6540</strain>
    </source>
</reference>
<accession>F7NPS2</accession>
<dbReference type="AlphaFoldDB" id="F7NPS2"/>
<evidence type="ECO:0000256" key="2">
    <source>
        <dbReference type="HAMAP-Rule" id="MF_01074"/>
    </source>
</evidence>
<dbReference type="RefSeq" id="WP_004099620.1">
    <property type="nucleotide sequence ID" value="NZ_AFGF01000269.1"/>
</dbReference>
<dbReference type="EMBL" id="AFGF01000269">
    <property type="protein sequence ID" value="EGO61913.1"/>
    <property type="molecule type" value="Genomic_DNA"/>
</dbReference>
<comment type="function">
    <text evidence="2">Involved in the biosynthesis of a nickel-pincer cofactor ((SCS)Ni(II) pincer complex). Binds Ni(2+), and functions in nickel delivery to pyridinium-3,5-bisthiocarboxylic acid mononucleotide (P2TMN), to form the mature cofactor. Is thus probably required for the activation of nickel-pincer cofactor-dependent enzymes.</text>
</comment>
<comment type="similarity">
    <text evidence="2">Belongs to the LarC family.</text>
</comment>
<dbReference type="GO" id="GO:0016829">
    <property type="term" value="F:lyase activity"/>
    <property type="evidence" value="ECO:0007669"/>
    <property type="project" value="UniProtKB-UniRule"/>
</dbReference>
<evidence type="ECO:0000313" key="3">
    <source>
        <dbReference type="EMBL" id="EGO61913.1"/>
    </source>
</evidence>
<dbReference type="STRING" id="1009370.ALO_20597"/>
<protein>
    <recommendedName>
        <fullName evidence="2">Pyridinium-3,5-bisthiocarboxylic acid mononucleotide nickel insertion protein</fullName>
        <shortName evidence="2">P2TMN nickel insertion protein</shortName>
        <ecNumber evidence="2">4.99.1.12</ecNumber>
    </recommendedName>
    <alternativeName>
        <fullName evidence="2">Nickel-pincer cofactor biosynthesis protein LarC</fullName>
    </alternativeName>
</protein>
<dbReference type="OrthoDB" id="9765625at2"/>
<keyword evidence="2" id="KW-0456">Lyase</keyword>
<dbReference type="NCBIfam" id="TIGR00299">
    <property type="entry name" value="nickel pincer cofactor biosynthesis protein LarC"/>
    <property type="match status" value="1"/>
</dbReference>
<gene>
    <name evidence="2" type="primary">larC</name>
    <name evidence="3" type="ORF">ALO_20597</name>
</gene>
<dbReference type="GO" id="GO:0016151">
    <property type="term" value="F:nickel cation binding"/>
    <property type="evidence" value="ECO:0007669"/>
    <property type="project" value="UniProtKB-UniRule"/>
</dbReference>
<comment type="catalytic activity">
    <reaction evidence="2">
        <text>Ni(II)-pyridinium-3,5-bisthiocarboxylate mononucleotide = pyridinium-3,5-bisthiocarboxylate mononucleotide + Ni(2+)</text>
        <dbReference type="Rhea" id="RHEA:54784"/>
        <dbReference type="ChEBI" id="CHEBI:49786"/>
        <dbReference type="ChEBI" id="CHEBI:137372"/>
        <dbReference type="ChEBI" id="CHEBI:137373"/>
        <dbReference type="EC" id="4.99.1.12"/>
    </reaction>
</comment>
<name>F7NPS2_9FIRM</name>
<sequence>MSAIYLDCFSGISGNMILGALLDAGLPEDKLRGAIAKLSLSGFEISIKSVEKKGIHAVYVDVRLGRFQRQHRHLPDIIEIIHRADLPEPVKADSVKVFQRLAEAEAKVHSAPVDHIHFHEVGAADAIIDIVGSVYGFHFLGISEIYCSRLHVGSGFVKCSHGVMPVPAPATAELLHGIPYYSGDVAKELVTPTGAAIVATLGTGFGGMPADFISRSTGYGAGTWDLEIPNVLRLHLGERNVRTHIGTEGLYVLETNIDDMNPQYYNYVMDKVFALGALDVWLTPIIMKKGRPANTLSMLISADLLETVSALVLQETSSIGMRYYPVRRSIASRTIHDVPTPWGRVRLKVSRHEGRICNISPEYEDCRQLALQQNVPLKAVAQAALQAAYDSDSV</sequence>
<dbReference type="GO" id="GO:0051604">
    <property type="term" value="P:protein maturation"/>
    <property type="evidence" value="ECO:0007669"/>
    <property type="project" value="UniProtKB-UniRule"/>
</dbReference>
<organism evidence="3 4">
    <name type="scientific">Acetonema longum DSM 6540</name>
    <dbReference type="NCBI Taxonomy" id="1009370"/>
    <lineage>
        <taxon>Bacteria</taxon>
        <taxon>Bacillati</taxon>
        <taxon>Bacillota</taxon>
        <taxon>Negativicutes</taxon>
        <taxon>Acetonemataceae</taxon>
        <taxon>Acetonema</taxon>
    </lineage>
</organism>
<dbReference type="Gene3D" id="3.30.70.1380">
    <property type="entry name" value="Transcriptional regulatory protein pf0864 domain like"/>
    <property type="match status" value="1"/>
</dbReference>
<evidence type="ECO:0000313" key="4">
    <source>
        <dbReference type="Proteomes" id="UP000003240"/>
    </source>
</evidence>
<dbReference type="HAMAP" id="MF_01074">
    <property type="entry name" value="LarC"/>
    <property type="match status" value="1"/>
</dbReference>
<dbReference type="Proteomes" id="UP000003240">
    <property type="component" value="Unassembled WGS sequence"/>
</dbReference>
<comment type="caution">
    <text evidence="3">The sequence shown here is derived from an EMBL/GenBank/DDBJ whole genome shotgun (WGS) entry which is preliminary data.</text>
</comment>
<dbReference type="InterPro" id="IPR002822">
    <property type="entry name" value="Ni_insertion"/>
</dbReference>
<dbReference type="PANTHER" id="PTHR36566">
    <property type="entry name" value="NICKEL INSERTION PROTEIN-RELATED"/>
    <property type="match status" value="1"/>
</dbReference>
<dbReference type="eggNOG" id="COG1641">
    <property type="taxonomic scope" value="Bacteria"/>
</dbReference>
<dbReference type="Gene3D" id="3.10.20.300">
    <property type="entry name" value="mk0293 like domain"/>
    <property type="match status" value="1"/>
</dbReference>
<keyword evidence="1 2" id="KW-0533">Nickel</keyword>
<keyword evidence="4" id="KW-1185">Reference proteome</keyword>
<dbReference type="EC" id="4.99.1.12" evidence="2"/>
<evidence type="ECO:0000256" key="1">
    <source>
        <dbReference type="ARBA" id="ARBA00022596"/>
    </source>
</evidence>
<dbReference type="Pfam" id="PF01969">
    <property type="entry name" value="Ni_insertion"/>
    <property type="match status" value="1"/>
</dbReference>